<feature type="non-terminal residue" evidence="1">
    <location>
        <position position="1"/>
    </location>
</feature>
<dbReference type="AlphaFoldDB" id="A0A5J5D1K6"/>
<organism evidence="1 2">
    <name type="scientific">Etheostoma spectabile</name>
    <name type="common">orangethroat darter</name>
    <dbReference type="NCBI Taxonomy" id="54343"/>
    <lineage>
        <taxon>Eukaryota</taxon>
        <taxon>Metazoa</taxon>
        <taxon>Chordata</taxon>
        <taxon>Craniata</taxon>
        <taxon>Vertebrata</taxon>
        <taxon>Euteleostomi</taxon>
        <taxon>Actinopterygii</taxon>
        <taxon>Neopterygii</taxon>
        <taxon>Teleostei</taxon>
        <taxon>Neoteleostei</taxon>
        <taxon>Acanthomorphata</taxon>
        <taxon>Eupercaria</taxon>
        <taxon>Perciformes</taxon>
        <taxon>Percoidei</taxon>
        <taxon>Percidae</taxon>
        <taxon>Etheostomatinae</taxon>
        <taxon>Etheostoma</taxon>
    </lineage>
</organism>
<reference evidence="1 2" key="1">
    <citation type="submission" date="2019-08" db="EMBL/GenBank/DDBJ databases">
        <title>A chromosome-level genome assembly, high-density linkage maps, and genome scans reveal the genomic architecture of hybrid incompatibilities underlying speciation via character displacement in darters (Percidae: Etheostominae).</title>
        <authorList>
            <person name="Moran R.L."/>
            <person name="Catchen J.M."/>
            <person name="Fuller R.C."/>
        </authorList>
    </citation>
    <scope>NUCLEOTIDE SEQUENCE [LARGE SCALE GENOMIC DNA]</scope>
    <source>
        <strain evidence="1">EspeVRDwgs_2016</strain>
        <tissue evidence="1">Muscle</tissue>
    </source>
</reference>
<comment type="caution">
    <text evidence="1">The sequence shown here is derived from an EMBL/GenBank/DDBJ whole genome shotgun (WGS) entry which is preliminary data.</text>
</comment>
<gene>
    <name evidence="1" type="ORF">FQN60_000889</name>
</gene>
<name>A0A5J5D1K6_9PERO</name>
<keyword evidence="2" id="KW-1185">Reference proteome</keyword>
<protein>
    <submittedName>
        <fullName evidence="1">Uncharacterized protein</fullName>
    </submittedName>
</protein>
<accession>A0A5J5D1K6</accession>
<evidence type="ECO:0000313" key="2">
    <source>
        <dbReference type="Proteomes" id="UP000327493"/>
    </source>
</evidence>
<evidence type="ECO:0000313" key="1">
    <source>
        <dbReference type="EMBL" id="KAA8587053.1"/>
    </source>
</evidence>
<dbReference type="EMBL" id="VOFY01000013">
    <property type="protein sequence ID" value="KAA8587053.1"/>
    <property type="molecule type" value="Genomic_DNA"/>
</dbReference>
<dbReference type="Proteomes" id="UP000327493">
    <property type="component" value="Chromosome 13"/>
</dbReference>
<sequence>GLLGQQDGLDVGQDTALGNGHTAKQFVQLLIVAHSQLEVTRDDTSLLVVSGGVASQLQDLSGEIL</sequence>
<proteinExistence type="predicted"/>